<dbReference type="PANTHER" id="PTHR38133:SF1">
    <property type="entry name" value="SLR1429 PROTEIN"/>
    <property type="match status" value="1"/>
</dbReference>
<reference evidence="4 5" key="1">
    <citation type="submission" date="2020-04" db="EMBL/GenBank/DDBJ databases">
        <title>Draft genome of Pyxidicoccus fallax type strain.</title>
        <authorList>
            <person name="Whitworth D.E."/>
        </authorList>
    </citation>
    <scope>NUCLEOTIDE SEQUENCE [LARGE SCALE GENOMIC DNA]</scope>
    <source>
        <strain evidence="4 5">DSM 14698</strain>
    </source>
</reference>
<proteinExistence type="predicted"/>
<evidence type="ECO:0000313" key="5">
    <source>
        <dbReference type="Proteomes" id="UP000518300"/>
    </source>
</evidence>
<feature type="region of interest" description="Disordered" evidence="2">
    <location>
        <begin position="239"/>
        <end position="301"/>
    </location>
</feature>
<evidence type="ECO:0000256" key="2">
    <source>
        <dbReference type="SAM" id="MobiDB-lite"/>
    </source>
</evidence>
<feature type="compositionally biased region" description="Basic and acidic residues" evidence="2">
    <location>
        <begin position="239"/>
        <end position="254"/>
    </location>
</feature>
<comment type="caution">
    <text evidence="4">The sequence shown here is derived from an EMBL/GenBank/DDBJ whole genome shotgun (WGS) entry which is preliminary data.</text>
</comment>
<evidence type="ECO:0000259" key="3">
    <source>
        <dbReference type="PROSITE" id="PS50966"/>
    </source>
</evidence>
<dbReference type="PANTHER" id="PTHR38133">
    <property type="entry name" value="SLR1429 PROTEIN"/>
    <property type="match status" value="1"/>
</dbReference>
<dbReference type="PROSITE" id="PS50966">
    <property type="entry name" value="ZF_SWIM"/>
    <property type="match status" value="1"/>
</dbReference>
<dbReference type="InterPro" id="IPR007527">
    <property type="entry name" value="Znf_SWIM"/>
</dbReference>
<sequence length="301" mass="32163">MMFFDEGFPEYVSAAERRRRAARELEKLRRKGGHASPVVVEGRALARTVWGKAWCESLESFSDLANRLPRGRSYVRNGQVVHLEVAPGKVKARVHGTELYEVAVEVKPLPGARWRRLVKACAGQVSSVMELLGGRLSEPVMEVLCRPGEGLFPLPKELSFSCTCPDDASMCKHVAAALYGMGARLDTAPELLFTLRQVNGAELVTGAAEGLARGAPASGATLEQGSDLAGLFGIELAHPDARAEPPPRGRDGAARKVAAKKPRAKKAVAKAPKKQPVEKEAGRKQGPGSRKGTAKSGGTRG</sequence>
<dbReference type="AlphaFoldDB" id="A0A848LKE8"/>
<keyword evidence="1" id="KW-0863">Zinc-finger</keyword>
<dbReference type="EMBL" id="JABBJJ010000126">
    <property type="protein sequence ID" value="NMO18172.1"/>
    <property type="molecule type" value="Genomic_DNA"/>
</dbReference>
<dbReference type="Pfam" id="PF04434">
    <property type="entry name" value="SWIM"/>
    <property type="match status" value="1"/>
</dbReference>
<protein>
    <recommendedName>
        <fullName evidence="3">SWIM-type domain-containing protein</fullName>
    </recommendedName>
</protein>
<organism evidence="4 5">
    <name type="scientific">Pyxidicoccus fallax</name>
    <dbReference type="NCBI Taxonomy" id="394095"/>
    <lineage>
        <taxon>Bacteria</taxon>
        <taxon>Pseudomonadati</taxon>
        <taxon>Myxococcota</taxon>
        <taxon>Myxococcia</taxon>
        <taxon>Myxococcales</taxon>
        <taxon>Cystobacterineae</taxon>
        <taxon>Myxococcaceae</taxon>
        <taxon>Pyxidicoccus</taxon>
    </lineage>
</organism>
<keyword evidence="5" id="KW-1185">Reference proteome</keyword>
<evidence type="ECO:0000313" key="4">
    <source>
        <dbReference type="EMBL" id="NMO18172.1"/>
    </source>
</evidence>
<keyword evidence="1" id="KW-0862">Zinc</keyword>
<accession>A0A848LKE8</accession>
<keyword evidence="1" id="KW-0479">Metal-binding</keyword>
<dbReference type="Proteomes" id="UP000518300">
    <property type="component" value="Unassembled WGS sequence"/>
</dbReference>
<gene>
    <name evidence="4" type="ORF">HG543_25420</name>
</gene>
<dbReference type="GO" id="GO:0008270">
    <property type="term" value="F:zinc ion binding"/>
    <property type="evidence" value="ECO:0007669"/>
    <property type="project" value="UniProtKB-KW"/>
</dbReference>
<evidence type="ECO:0000256" key="1">
    <source>
        <dbReference type="PROSITE-ProRule" id="PRU00325"/>
    </source>
</evidence>
<feature type="domain" description="SWIM-type" evidence="3">
    <location>
        <begin position="152"/>
        <end position="182"/>
    </location>
</feature>
<feature type="compositionally biased region" description="Basic residues" evidence="2">
    <location>
        <begin position="257"/>
        <end position="273"/>
    </location>
</feature>
<name>A0A848LKE8_9BACT</name>